<feature type="transmembrane region" description="Helical" evidence="9">
    <location>
        <begin position="235"/>
        <end position="254"/>
    </location>
</feature>
<evidence type="ECO:0000256" key="7">
    <source>
        <dbReference type="ARBA" id="ARBA00023136"/>
    </source>
</evidence>
<evidence type="ECO:0000256" key="6">
    <source>
        <dbReference type="ARBA" id="ARBA00022989"/>
    </source>
</evidence>
<keyword evidence="12" id="KW-1185">Reference proteome</keyword>
<dbReference type="InterPro" id="IPR018461">
    <property type="entry name" value="Na/H_Antiport_NhaC-like_C"/>
</dbReference>
<keyword evidence="3" id="KW-0050">Antiport</keyword>
<protein>
    <submittedName>
        <fullName evidence="11">Sodium:proton antiporter</fullName>
    </submittedName>
</protein>
<keyword evidence="5 9" id="KW-0812">Transmembrane</keyword>
<feature type="transmembrane region" description="Helical" evidence="9">
    <location>
        <begin position="109"/>
        <end position="130"/>
    </location>
</feature>
<dbReference type="Pfam" id="PF03553">
    <property type="entry name" value="Na_H_antiporter"/>
    <property type="match status" value="1"/>
</dbReference>
<reference evidence="11 12" key="1">
    <citation type="submission" date="2013-08" db="EMBL/GenBank/DDBJ databases">
        <authorList>
            <person name="Huang J."/>
            <person name="Wang G."/>
        </authorList>
    </citation>
    <scope>NUCLEOTIDE SEQUENCE [LARGE SCALE GENOMIC DNA]</scope>
    <source>
        <strain evidence="11 12">JSM 072002</strain>
    </source>
</reference>
<feature type="transmembrane region" description="Helical" evidence="9">
    <location>
        <begin position="12"/>
        <end position="31"/>
    </location>
</feature>
<comment type="caution">
    <text evidence="11">The sequence shown here is derived from an EMBL/GenBank/DDBJ whole genome shotgun (WGS) entry which is preliminary data.</text>
</comment>
<feature type="transmembrane region" description="Helical" evidence="9">
    <location>
        <begin position="312"/>
        <end position="330"/>
    </location>
</feature>
<dbReference type="NCBIfam" id="TIGR00931">
    <property type="entry name" value="antiport_nhaC"/>
    <property type="match status" value="1"/>
</dbReference>
<dbReference type="Proteomes" id="UP000030401">
    <property type="component" value="Unassembled WGS sequence"/>
</dbReference>
<keyword evidence="4" id="KW-1003">Cell membrane</keyword>
<keyword evidence="2" id="KW-0813">Transport</keyword>
<evidence type="ECO:0000313" key="12">
    <source>
        <dbReference type="Proteomes" id="UP000030401"/>
    </source>
</evidence>
<dbReference type="PANTHER" id="PTHR33451:SF3">
    <property type="entry name" value="MALATE-2H(+)_NA(+)-LACTATE ANTIPORTER"/>
    <property type="match status" value="1"/>
</dbReference>
<evidence type="ECO:0000256" key="9">
    <source>
        <dbReference type="SAM" id="Phobius"/>
    </source>
</evidence>
<evidence type="ECO:0000256" key="3">
    <source>
        <dbReference type="ARBA" id="ARBA00022449"/>
    </source>
</evidence>
<feature type="transmembrane region" description="Helical" evidence="9">
    <location>
        <begin position="197"/>
        <end position="215"/>
    </location>
</feature>
<name>A0A0A5HNC5_9BACI</name>
<accession>A0A0A5HNC5</accession>
<keyword evidence="6 9" id="KW-1133">Transmembrane helix</keyword>
<dbReference type="GO" id="GO:0005886">
    <property type="term" value="C:plasma membrane"/>
    <property type="evidence" value="ECO:0007669"/>
    <property type="project" value="UniProtKB-SubCell"/>
</dbReference>
<evidence type="ECO:0000256" key="8">
    <source>
        <dbReference type="ARBA" id="ARBA00038435"/>
    </source>
</evidence>
<keyword evidence="7 9" id="KW-0472">Membrane</keyword>
<dbReference type="GO" id="GO:0015297">
    <property type="term" value="F:antiporter activity"/>
    <property type="evidence" value="ECO:0007669"/>
    <property type="project" value="UniProtKB-KW"/>
</dbReference>
<evidence type="ECO:0000256" key="1">
    <source>
        <dbReference type="ARBA" id="ARBA00004651"/>
    </source>
</evidence>
<dbReference type="InterPro" id="IPR052180">
    <property type="entry name" value="NhaC_Na-H+_Antiporter"/>
</dbReference>
<dbReference type="RefSeq" id="WP_036835757.1">
    <property type="nucleotide sequence ID" value="NZ_AVPG01000026.1"/>
</dbReference>
<evidence type="ECO:0000313" key="11">
    <source>
        <dbReference type="EMBL" id="KGX85137.1"/>
    </source>
</evidence>
<feature type="transmembrane region" description="Helical" evidence="9">
    <location>
        <begin position="37"/>
        <end position="58"/>
    </location>
</feature>
<comment type="subcellular location">
    <subcellularLocation>
        <location evidence="1">Cell membrane</location>
        <topology evidence="1">Multi-pass membrane protein</topology>
    </subcellularLocation>
</comment>
<dbReference type="EMBL" id="AVPG01000026">
    <property type="protein sequence ID" value="KGX85137.1"/>
    <property type="molecule type" value="Genomic_DNA"/>
</dbReference>
<dbReference type="AlphaFoldDB" id="A0A0A5HNC5"/>
<feature type="transmembrane region" description="Helical" evidence="9">
    <location>
        <begin position="351"/>
        <end position="368"/>
    </location>
</feature>
<feature type="transmembrane region" description="Helical" evidence="9">
    <location>
        <begin position="70"/>
        <end position="89"/>
    </location>
</feature>
<evidence type="ECO:0000256" key="2">
    <source>
        <dbReference type="ARBA" id="ARBA00022448"/>
    </source>
</evidence>
<evidence type="ECO:0000256" key="5">
    <source>
        <dbReference type="ARBA" id="ARBA00022692"/>
    </source>
</evidence>
<sequence length="475" mass="50830">MSQKKKEISFTLSLIPLVVMIVAMGFTIIQFEGSPHIPLILGTMVAGVIAWLKGFTAVEIEESIYKGIRHALPAIVIIILVGLIIGAWIGGGVVPSLIYYGLQLISPSWFLVSISVLCAIVAISIGSSWSTMATMGVAGMGVGISLGIPEGMIAGAIISGSYFGDKMSPLSDTTNLASGIAGADLFEHIKHMLHTTIPAFIITLIVYAWMGSSFSTDSIESEQVAAVLKGLEQHFVISPWLLLIPLTVIVLVIFRVPALPALCVGVMLGFLSHVFIQPGTIGEAVVVLHDGYAFESHIVMLNELLNRGGIESMMYTVSLTIVAMTFGGVLEETGMLRAIVMKIISFAKTSRSLVVTTIGSAFFTNLTASEQYMSVILPARMYTEAYDKMNLHPKNLSRAVEDGGTLTSVFIPWNTCGVFIIATLGVHPFVYAPYAILNIIVPILSIIFAITGYTIAKKQNVQPVSPDPSESSQSA</sequence>
<dbReference type="PANTHER" id="PTHR33451">
    <property type="entry name" value="MALATE-2H(+)/NA(+)-LACTATE ANTIPORTER"/>
    <property type="match status" value="1"/>
</dbReference>
<dbReference type="eggNOG" id="COG1757">
    <property type="taxonomic scope" value="Bacteria"/>
</dbReference>
<evidence type="ECO:0000259" key="10">
    <source>
        <dbReference type="Pfam" id="PF03553"/>
    </source>
</evidence>
<gene>
    <name evidence="11" type="ORF">N784_10140</name>
</gene>
<dbReference type="InterPro" id="IPR004770">
    <property type="entry name" value="Na/H_antiport_NhaC"/>
</dbReference>
<comment type="similarity">
    <text evidence="8">Belongs to the NhaC Na(+)/H(+) (TC 2.A.35) antiporter family.</text>
</comment>
<feature type="transmembrane region" description="Helical" evidence="9">
    <location>
        <begin position="434"/>
        <end position="456"/>
    </location>
</feature>
<feature type="domain" description="Na+/H+ antiporter NhaC-like C-terminal" evidence="10">
    <location>
        <begin position="161"/>
        <end position="452"/>
    </location>
</feature>
<proteinExistence type="inferred from homology"/>
<organism evidence="11 12">
    <name type="scientific">Pontibacillus litoralis JSM 072002</name>
    <dbReference type="NCBI Taxonomy" id="1385512"/>
    <lineage>
        <taxon>Bacteria</taxon>
        <taxon>Bacillati</taxon>
        <taxon>Bacillota</taxon>
        <taxon>Bacilli</taxon>
        <taxon>Bacillales</taxon>
        <taxon>Bacillaceae</taxon>
        <taxon>Pontibacillus</taxon>
    </lineage>
</organism>
<evidence type="ECO:0000256" key="4">
    <source>
        <dbReference type="ARBA" id="ARBA00022475"/>
    </source>
</evidence>
<dbReference type="OrthoDB" id="9762978at2"/>